<comment type="caution">
    <text evidence="10">The sequence shown here is derived from an EMBL/GenBank/DDBJ whole genome shotgun (WGS) entry which is preliminary data.</text>
</comment>
<evidence type="ECO:0000259" key="9">
    <source>
        <dbReference type="SMART" id="SM01036"/>
    </source>
</evidence>
<evidence type="ECO:0000256" key="2">
    <source>
        <dbReference type="ARBA" id="ARBA00010559"/>
    </source>
</evidence>
<dbReference type="InterPro" id="IPR022125">
    <property type="entry name" value="U3snoRNP10_N"/>
</dbReference>
<organism evidence="10 11">
    <name type="scientific">Mytilus edulis</name>
    <name type="common">Blue mussel</name>
    <dbReference type="NCBI Taxonomy" id="6550"/>
    <lineage>
        <taxon>Eukaryota</taxon>
        <taxon>Metazoa</taxon>
        <taxon>Spiralia</taxon>
        <taxon>Lophotrochozoa</taxon>
        <taxon>Mollusca</taxon>
        <taxon>Bivalvia</taxon>
        <taxon>Autobranchia</taxon>
        <taxon>Pteriomorphia</taxon>
        <taxon>Mytilida</taxon>
        <taxon>Mytiloidea</taxon>
        <taxon>Mytilidae</taxon>
        <taxon>Mytilinae</taxon>
        <taxon>Mytilus</taxon>
    </lineage>
</organism>
<evidence type="ECO:0000256" key="5">
    <source>
        <dbReference type="ARBA" id="ARBA00023242"/>
    </source>
</evidence>
<dbReference type="Gene3D" id="1.25.10.10">
    <property type="entry name" value="Leucine-rich Repeat Variant"/>
    <property type="match status" value="3"/>
</dbReference>
<dbReference type="Proteomes" id="UP000683360">
    <property type="component" value="Unassembled WGS sequence"/>
</dbReference>
<protein>
    <recommendedName>
        <fullName evidence="7">HEAT repeat-containing protein 1</fullName>
    </recommendedName>
</protein>
<dbReference type="GO" id="GO:0000462">
    <property type="term" value="P:maturation of SSU-rRNA from tricistronic rRNA transcript (SSU-rRNA, 5.8S rRNA, LSU-rRNA)"/>
    <property type="evidence" value="ECO:0007669"/>
    <property type="project" value="TreeGrafter"/>
</dbReference>
<keyword evidence="3 7" id="KW-0690">Ribosome biogenesis</keyword>
<dbReference type="PANTHER" id="PTHR13457">
    <property type="entry name" value="BAP28"/>
    <property type="match status" value="1"/>
</dbReference>
<dbReference type="EMBL" id="CAJPWZ010003147">
    <property type="protein sequence ID" value="CAG2253230.1"/>
    <property type="molecule type" value="Genomic_DNA"/>
</dbReference>
<feature type="compositionally biased region" description="Low complexity" evidence="8">
    <location>
        <begin position="640"/>
        <end position="651"/>
    </location>
</feature>
<evidence type="ECO:0000256" key="3">
    <source>
        <dbReference type="ARBA" id="ARBA00022517"/>
    </source>
</evidence>
<sequence length="2240" mass="256760">MTSLAKQLERLAVPHTQTVFGEDKRKKSLLFDPKEAAGLDKETFFGLGTNGLEELETIDESFEEFEENLFANSALSFERSVQTKEVNDKLDETIDRFLYRLSPYCLLKPAHKALEWLIYRYHIHQYNVDSLMLCMLPYSESKIFVRVVQLLKLNSKLATKWDWLEEIQKSGVHLSRSALVNHCRTDPGFMALICDTVIKVIKAQESVDETMPQLRTWFAFYMTTAIGVMETGGIKEEFIAMILPHISQGLKSSIPNYKAATYMIIAELFHKVTLKDKLLTTLLNTICKYISPRLLTEALSCMLLMFQSQNITGLSKRAFKRLCSQPALVETLVPLCNQYKSDKFILALLERLIPAAIKPTNCMTSGSDSNESDIEGGGSTELNVVLHRILSDVTLEEGQDEVVIRNILDKLMKYSGKFEREEAVKDFCNKFTVTMRMLESKYPKAVDRSMEDILENAESDKTRELMEQFMNQMVFSVQHHLVPESSASLTLSLNHRLPTVRQKATQYLLKNLEEAPDDDFVNDVLLNRLRDDDKDVVKAALESGSKIWGLVTEKDELMKVLKLLLEKVDTDSGWKDMLLPVLEVLCSCEEDKDDHQILLMLFPFFLITDLKGYEYVAFILNSPLAKRHTLLKHVSKSVQKTSGSPIKSPKSPKSPRKKKVEYKGDDNLAENMIDSFGHGLMACTELQRYNMIIEWIRADLDGRGQCFILLILDKLLFLVKTQKEKAFICLQIIHMIKKLQIKGDGEITTINKAIDITCNQIFKEKTISFTLVLSVLNRMMAAITLPKKLKDVNYWYYHGNTNAEDQILVVLVEMFDYILDKATQAFSCAESFRDLFKETVEVVFPDSDLLFRFLGLLWTQHCNTTETKLEVSLPLQARALQIGKIHLQELRADSFTETDWTTAILNLLLTTSSSNKSIREMSVQCLQIVQNKMEESAFSPVIKKVLRCLPEIVADPEFIESVMKAVFKTMDEEKEKTPKKKRQSLTQTNKEEALTMILDVISDKSTPHFIQKSLLELIKHCHSRKILTSLLPKLQQDLKALEDGNKSKVLFDCCKMILERFDPEFGEVIDSDGIPVLMAALKSAVCIDDNADTIQQFTIYMITKDLYTSLHLESQKKILSTLYSLWTESENTYVPSSIRKVLRHLPLDGSHVADELEQCLSVTNVGTLREAKRKKSRPSEIVKPKEDEFESLSWQRVNVILESVQEKKKLDNYHVLLPVCFNLMSRILESDDHSSGEYIKQLILALIHHVCSKVDVDQTQKLIPEQTFNMELIVQCVRSSDNPQTHHQALLVLTVAAELYPEKLLHNIMSVFTFMGDTILKQDDAYSFHIISRILETVIPALVTACGQRKRVHRTVSNKPEDVITMVIRVFVDAFPHIPNHRRLMLFTKLVSIEGDVSYLWRTLLLMTEQVVSKGPVVDNEDESSEKIDSAPDREFRLNLCSHFTLPVQLSAATDIIDYIMKLPDDKDMESSAKTVSLPKSLGQLKKDDVELFNVQFHTAKQLRHFRYETLQLLISLFTNSTFLSQVSRELNEDLQQDFQKLLEVIMGCLAQLSKSVEKHSDKPTAKFWRALFHKICELLDKVVTILPEKLYLQVVFGLMAHELSHVKRKAMELLNGRLHQQKTDFTGEEKTDFMGEEVSLCPTPGYLLHHQKTELTREEKTELMGEEVSLCSTPGYLLHHQKTEFTGEEKTELMGEEVSLCPTPGYLLHQQKTELMGEEKTDFTGEEEALLLPLVDQLCEVVTTTTLTGEITEESAVNGQSAFYSLKLMSRHLGHKNHHTFTKVLKLAIKVFKKRSDNLQVAGCALLCVAELCHSLKAHAIPHLSEFMPLVLKEMKNEERLTSNDLYMLSIVTAIQKVVENLSLFLSPYLEDILFHICNLSTDSLNDEALQKPQLQLRLKSIRHTLATTLPPRVLLPTVASCYHRLEKKEKLSSICSVMSVLEEHIQSMSKEDLTAHIQDLQKFFLDGLNFRFLYCEHPEKQISAVEGSIIETFITMVMKLSESTFRPLLFKLYDWASRDEETKYRVMVFYRLADRLAEKLRSLFTLFASHIVQHAASIIEKNNISKAEEPYFCKGNRGRRLSNQLLCYIFDCLYKCFLYDTEGFVTKERFDSLMQPMVDQIENFQLKDKHYEKRITDHLVPCIVQFAVSSQDDSLWKSISYQILLKTRHDTSKVRYAALQCIDAFHQKLGEDFMPLLPEAIPFLAELMEDDSEEVEKKCQSVIAEMEKTLGEPLKKYF</sequence>
<gene>
    <name evidence="10" type="ORF">MEDL_64767</name>
</gene>
<dbReference type="GO" id="GO:0030515">
    <property type="term" value="F:snoRNA binding"/>
    <property type="evidence" value="ECO:0007669"/>
    <property type="project" value="TreeGrafter"/>
</dbReference>
<reference evidence="10" key="1">
    <citation type="submission" date="2021-03" db="EMBL/GenBank/DDBJ databases">
        <authorList>
            <person name="Bekaert M."/>
        </authorList>
    </citation>
    <scope>NUCLEOTIDE SEQUENCE</scope>
</reference>
<dbReference type="InterPro" id="IPR056473">
    <property type="entry name" value="HEAT_Utp10/HEAT1"/>
</dbReference>
<dbReference type="SMART" id="SM01036">
    <property type="entry name" value="BP28CT"/>
    <property type="match status" value="1"/>
</dbReference>
<evidence type="ECO:0000256" key="7">
    <source>
        <dbReference type="RuleBase" id="RU367065"/>
    </source>
</evidence>
<dbReference type="InterPro" id="IPR011989">
    <property type="entry name" value="ARM-like"/>
</dbReference>
<feature type="domain" description="BP28 C-terminal" evidence="9">
    <location>
        <begin position="1952"/>
        <end position="2106"/>
    </location>
</feature>
<dbReference type="GO" id="GO:0032040">
    <property type="term" value="C:small-subunit processome"/>
    <property type="evidence" value="ECO:0007669"/>
    <property type="project" value="TreeGrafter"/>
</dbReference>
<keyword evidence="11" id="KW-1185">Reference proteome</keyword>
<dbReference type="GO" id="GO:0030686">
    <property type="term" value="C:90S preribosome"/>
    <property type="evidence" value="ECO:0007669"/>
    <property type="project" value="TreeGrafter"/>
</dbReference>
<evidence type="ECO:0000256" key="4">
    <source>
        <dbReference type="ARBA" id="ARBA00022552"/>
    </source>
</evidence>
<dbReference type="Pfam" id="PF12397">
    <property type="entry name" value="U3snoRNP10"/>
    <property type="match status" value="1"/>
</dbReference>
<keyword evidence="5 7" id="KW-0539">Nucleus</keyword>
<keyword evidence="4 7" id="KW-0698">rRNA processing</keyword>
<dbReference type="SUPFAM" id="SSF48371">
    <property type="entry name" value="ARM repeat"/>
    <property type="match status" value="3"/>
</dbReference>
<evidence type="ECO:0000256" key="8">
    <source>
        <dbReference type="SAM" id="MobiDB-lite"/>
    </source>
</evidence>
<dbReference type="InterPro" id="IPR016024">
    <property type="entry name" value="ARM-type_fold"/>
</dbReference>
<dbReference type="Pfam" id="PF23243">
    <property type="entry name" value="HEAT_HEATR1"/>
    <property type="match status" value="1"/>
</dbReference>
<dbReference type="Pfam" id="PF08146">
    <property type="entry name" value="BP28CT"/>
    <property type="match status" value="1"/>
</dbReference>
<accession>A0A8S3V519</accession>
<evidence type="ECO:0000313" key="11">
    <source>
        <dbReference type="Proteomes" id="UP000683360"/>
    </source>
</evidence>
<comment type="similarity">
    <text evidence="2 7">Belongs to the HEATR1/UTP10 family.</text>
</comment>
<dbReference type="InterPro" id="IPR040191">
    <property type="entry name" value="UTP10"/>
</dbReference>
<keyword evidence="6 7" id="KW-0687">Ribonucleoprotein</keyword>
<dbReference type="OrthoDB" id="31183at2759"/>
<comment type="function">
    <text evidence="7">Involved in nucleolar processing of pre-18S ribosomal RNA.</text>
</comment>
<name>A0A8S3V519_MYTED</name>
<dbReference type="InterPro" id="IPR012954">
    <property type="entry name" value="BP28_C_dom"/>
</dbReference>
<evidence type="ECO:0000313" key="10">
    <source>
        <dbReference type="EMBL" id="CAG2253230.1"/>
    </source>
</evidence>
<dbReference type="GO" id="GO:0034455">
    <property type="term" value="C:t-UTP complex"/>
    <property type="evidence" value="ECO:0007669"/>
    <property type="project" value="TreeGrafter"/>
</dbReference>
<dbReference type="PANTHER" id="PTHR13457:SF1">
    <property type="entry name" value="HEAT REPEAT-CONTAINING PROTEIN 1"/>
    <property type="match status" value="1"/>
</dbReference>
<feature type="region of interest" description="Disordered" evidence="8">
    <location>
        <begin position="636"/>
        <end position="661"/>
    </location>
</feature>
<comment type="subcellular location">
    <subcellularLocation>
        <location evidence="1 7">Nucleus</location>
        <location evidence="1 7">Nucleolus</location>
    </subcellularLocation>
</comment>
<evidence type="ECO:0000256" key="6">
    <source>
        <dbReference type="ARBA" id="ARBA00023274"/>
    </source>
</evidence>
<evidence type="ECO:0000256" key="1">
    <source>
        <dbReference type="ARBA" id="ARBA00004604"/>
    </source>
</evidence>
<dbReference type="GO" id="GO:0045943">
    <property type="term" value="P:positive regulation of transcription by RNA polymerase I"/>
    <property type="evidence" value="ECO:0007669"/>
    <property type="project" value="TreeGrafter"/>
</dbReference>
<proteinExistence type="inferred from homology"/>